<keyword evidence="3 7" id="KW-0812">Transmembrane</keyword>
<dbReference type="GO" id="GO:0016020">
    <property type="term" value="C:membrane"/>
    <property type="evidence" value="ECO:0007669"/>
    <property type="project" value="UniProtKB-SubCell"/>
</dbReference>
<evidence type="ECO:0000256" key="2">
    <source>
        <dbReference type="ARBA" id="ARBA00010199"/>
    </source>
</evidence>
<comment type="similarity">
    <text evidence="2">Belongs to the multi antimicrobial extrusion (MATE) (TC 2.A.66.1) family.</text>
</comment>
<evidence type="ECO:0000256" key="7">
    <source>
        <dbReference type="SAM" id="Phobius"/>
    </source>
</evidence>
<dbReference type="Proteomes" id="UP001415857">
    <property type="component" value="Unassembled WGS sequence"/>
</dbReference>
<dbReference type="AlphaFoldDB" id="A0AAP0RYL3"/>
<evidence type="ECO:0000256" key="6">
    <source>
        <dbReference type="ARBA" id="ARBA00023136"/>
    </source>
</evidence>
<evidence type="ECO:0000256" key="1">
    <source>
        <dbReference type="ARBA" id="ARBA00004141"/>
    </source>
</evidence>
<sequence>MLARDLQSIVLYDPEGKFAGVRRPNSKLPIEIDGTKIVIEDAIGSSGLDLKTDPGVPIVYAGFGALMLTTCISYLSHAQIWAFQDGTTVIVGGKTNRAKGEFPEEMDRLLNRIGMGGALETLCGQAVGARQLNMLGIYMQRSLIITGITACFLIPLYVFTSPLQSSFIKKKIFRSLLMLYVISGCHPDAWTGFSVSAFRSLSSFLKLLLASAIMLCLELWYYSAVIILVGWLKNPEIAVDSTSICVRVSNELGAGHPKAAKFSVVAAVITSTLFGTLFAAVILATKRNFPKIFSKDPQVIRETLNLGYFLAATIFLGSIQPVLHGVAVGAGWQLLVALINTGCYCIFGLPLGALLGYKFNLGIRGI</sequence>
<keyword evidence="6 7" id="KW-0472">Membrane</keyword>
<dbReference type="InterPro" id="IPR002528">
    <property type="entry name" value="MATE_fam"/>
</dbReference>
<dbReference type="Pfam" id="PF01554">
    <property type="entry name" value="MatE"/>
    <property type="match status" value="2"/>
</dbReference>
<keyword evidence="4" id="KW-0201">Cytochrome c-type biogenesis</keyword>
<gene>
    <name evidence="9" type="ORF">L1049_015947</name>
</gene>
<reference evidence="9 10" key="1">
    <citation type="journal article" date="2024" name="Plant J.">
        <title>Genome sequences and population genomics reveal climatic adaptation and genomic divergence between two closely related sweetgum species.</title>
        <authorList>
            <person name="Xu W.Q."/>
            <person name="Ren C.Q."/>
            <person name="Zhang X.Y."/>
            <person name="Comes H.P."/>
            <person name="Liu X.H."/>
            <person name="Li Y.G."/>
            <person name="Kettle C.J."/>
            <person name="Jalonen R."/>
            <person name="Gaisberger H."/>
            <person name="Ma Y.Z."/>
            <person name="Qiu Y.X."/>
        </authorList>
    </citation>
    <scope>NUCLEOTIDE SEQUENCE [LARGE SCALE GENOMIC DNA]</scope>
    <source>
        <strain evidence="9">Hangzhou</strain>
    </source>
</reference>
<feature type="transmembrane region" description="Helical" evidence="7">
    <location>
        <begin position="207"/>
        <end position="232"/>
    </location>
</feature>
<feature type="transmembrane region" description="Helical" evidence="7">
    <location>
        <begin position="142"/>
        <end position="160"/>
    </location>
</feature>
<feature type="domain" description="ResB-like" evidence="8">
    <location>
        <begin position="26"/>
        <end position="107"/>
    </location>
</feature>
<evidence type="ECO:0000313" key="9">
    <source>
        <dbReference type="EMBL" id="KAK9287526.1"/>
    </source>
</evidence>
<feature type="transmembrane region" description="Helical" evidence="7">
    <location>
        <begin position="262"/>
        <end position="285"/>
    </location>
</feature>
<accession>A0AAP0RYL3</accession>
<comment type="caution">
    <text evidence="9">The sequence shown here is derived from an EMBL/GenBank/DDBJ whole genome shotgun (WGS) entry which is preliminary data.</text>
</comment>
<evidence type="ECO:0000259" key="8">
    <source>
        <dbReference type="Pfam" id="PF05140"/>
    </source>
</evidence>
<dbReference type="EMBL" id="JBBPBK010000004">
    <property type="protein sequence ID" value="KAK9287526.1"/>
    <property type="molecule type" value="Genomic_DNA"/>
</dbReference>
<dbReference type="PANTHER" id="PTHR11206">
    <property type="entry name" value="MULTIDRUG RESISTANCE PROTEIN"/>
    <property type="match status" value="1"/>
</dbReference>
<evidence type="ECO:0000313" key="10">
    <source>
        <dbReference type="Proteomes" id="UP001415857"/>
    </source>
</evidence>
<dbReference type="Pfam" id="PF05140">
    <property type="entry name" value="ResB"/>
    <property type="match status" value="1"/>
</dbReference>
<name>A0AAP0RYL3_LIQFO</name>
<feature type="transmembrane region" description="Helical" evidence="7">
    <location>
        <begin position="172"/>
        <end position="195"/>
    </location>
</feature>
<organism evidence="9 10">
    <name type="scientific">Liquidambar formosana</name>
    <name type="common">Formosan gum</name>
    <dbReference type="NCBI Taxonomy" id="63359"/>
    <lineage>
        <taxon>Eukaryota</taxon>
        <taxon>Viridiplantae</taxon>
        <taxon>Streptophyta</taxon>
        <taxon>Embryophyta</taxon>
        <taxon>Tracheophyta</taxon>
        <taxon>Spermatophyta</taxon>
        <taxon>Magnoliopsida</taxon>
        <taxon>eudicotyledons</taxon>
        <taxon>Gunneridae</taxon>
        <taxon>Pentapetalae</taxon>
        <taxon>Saxifragales</taxon>
        <taxon>Altingiaceae</taxon>
        <taxon>Liquidambar</taxon>
    </lineage>
</organism>
<dbReference type="GO" id="GO:0015297">
    <property type="term" value="F:antiporter activity"/>
    <property type="evidence" value="ECO:0007669"/>
    <property type="project" value="InterPro"/>
</dbReference>
<evidence type="ECO:0000256" key="3">
    <source>
        <dbReference type="ARBA" id="ARBA00022692"/>
    </source>
</evidence>
<dbReference type="InterPro" id="IPR007816">
    <property type="entry name" value="ResB-like_domain"/>
</dbReference>
<proteinExistence type="inferred from homology"/>
<keyword evidence="5 7" id="KW-1133">Transmembrane helix</keyword>
<dbReference type="GO" id="GO:0017004">
    <property type="term" value="P:cytochrome complex assembly"/>
    <property type="evidence" value="ECO:0007669"/>
    <property type="project" value="UniProtKB-KW"/>
</dbReference>
<dbReference type="GO" id="GO:0042910">
    <property type="term" value="F:xenobiotic transmembrane transporter activity"/>
    <property type="evidence" value="ECO:0007669"/>
    <property type="project" value="InterPro"/>
</dbReference>
<feature type="transmembrane region" description="Helical" evidence="7">
    <location>
        <begin position="58"/>
        <end position="75"/>
    </location>
</feature>
<protein>
    <recommendedName>
        <fullName evidence="8">ResB-like domain-containing protein</fullName>
    </recommendedName>
</protein>
<feature type="transmembrane region" description="Helical" evidence="7">
    <location>
        <begin position="306"/>
        <end position="328"/>
    </location>
</feature>
<evidence type="ECO:0000256" key="5">
    <source>
        <dbReference type="ARBA" id="ARBA00022989"/>
    </source>
</evidence>
<evidence type="ECO:0000256" key="4">
    <source>
        <dbReference type="ARBA" id="ARBA00022748"/>
    </source>
</evidence>
<feature type="transmembrane region" description="Helical" evidence="7">
    <location>
        <begin position="334"/>
        <end position="357"/>
    </location>
</feature>
<keyword evidence="10" id="KW-1185">Reference proteome</keyword>
<comment type="subcellular location">
    <subcellularLocation>
        <location evidence="1">Membrane</location>
        <topology evidence="1">Multi-pass membrane protein</topology>
    </subcellularLocation>
</comment>